<gene>
    <name evidence="2" type="ORF">SAMN04488514_101991</name>
</gene>
<dbReference type="STRING" id="192904.SAMN04488514_101991"/>
<accession>A0A1G9KGN5</accession>
<organism evidence="2 3">
    <name type="scientific">Kriegella aquimaris</name>
    <dbReference type="NCBI Taxonomy" id="192904"/>
    <lineage>
        <taxon>Bacteria</taxon>
        <taxon>Pseudomonadati</taxon>
        <taxon>Bacteroidota</taxon>
        <taxon>Flavobacteriia</taxon>
        <taxon>Flavobacteriales</taxon>
        <taxon>Flavobacteriaceae</taxon>
        <taxon>Kriegella</taxon>
    </lineage>
</organism>
<feature type="domain" description="Cupin type-2" evidence="1">
    <location>
        <begin position="32"/>
        <end position="91"/>
    </location>
</feature>
<dbReference type="Gene3D" id="2.60.120.10">
    <property type="entry name" value="Jelly Rolls"/>
    <property type="match status" value="1"/>
</dbReference>
<sequence>MYTVNHTIATQAFDKLQVQKLVKSDAFEILSICLEKGAVFPEHSSPTDAQLIVLQGDILFHINGEAFCIKAQEHFSFPKEVSHWVKANENSKFLIIR</sequence>
<dbReference type="InterPro" id="IPR013096">
    <property type="entry name" value="Cupin_2"/>
</dbReference>
<dbReference type="InterPro" id="IPR011051">
    <property type="entry name" value="RmlC_Cupin_sf"/>
</dbReference>
<dbReference type="SUPFAM" id="SSF51182">
    <property type="entry name" value="RmlC-like cupins"/>
    <property type="match status" value="1"/>
</dbReference>
<dbReference type="InterPro" id="IPR014710">
    <property type="entry name" value="RmlC-like_jellyroll"/>
</dbReference>
<dbReference type="EMBL" id="FNGV01000001">
    <property type="protein sequence ID" value="SDL49070.1"/>
    <property type="molecule type" value="Genomic_DNA"/>
</dbReference>
<evidence type="ECO:0000259" key="1">
    <source>
        <dbReference type="Pfam" id="PF07883"/>
    </source>
</evidence>
<dbReference type="AlphaFoldDB" id="A0A1G9KGN5"/>
<proteinExistence type="predicted"/>
<evidence type="ECO:0000313" key="3">
    <source>
        <dbReference type="Proteomes" id="UP000199440"/>
    </source>
</evidence>
<dbReference type="Pfam" id="PF07883">
    <property type="entry name" value="Cupin_2"/>
    <property type="match status" value="1"/>
</dbReference>
<keyword evidence="3" id="KW-1185">Reference proteome</keyword>
<reference evidence="2 3" key="1">
    <citation type="submission" date="2016-10" db="EMBL/GenBank/DDBJ databases">
        <authorList>
            <person name="de Groot N.N."/>
        </authorList>
    </citation>
    <scope>NUCLEOTIDE SEQUENCE [LARGE SCALE GENOMIC DNA]</scope>
    <source>
        <strain evidence="2 3">DSM 19886</strain>
    </source>
</reference>
<dbReference type="OrthoDB" id="1121094at2"/>
<evidence type="ECO:0000313" key="2">
    <source>
        <dbReference type="EMBL" id="SDL49070.1"/>
    </source>
</evidence>
<protein>
    <submittedName>
        <fullName evidence="2">Cupin domain-containing protein</fullName>
    </submittedName>
</protein>
<dbReference type="Proteomes" id="UP000199440">
    <property type="component" value="Unassembled WGS sequence"/>
</dbReference>
<name>A0A1G9KGN5_9FLAO</name>
<dbReference type="RefSeq" id="WP_089885934.1">
    <property type="nucleotide sequence ID" value="NZ_FNGV01000001.1"/>
</dbReference>